<dbReference type="EMBL" id="GBRH01182432">
    <property type="protein sequence ID" value="JAE15464.1"/>
    <property type="molecule type" value="Transcribed_RNA"/>
</dbReference>
<evidence type="ECO:0000313" key="1">
    <source>
        <dbReference type="EMBL" id="JAE15464.1"/>
    </source>
</evidence>
<reference evidence="1" key="2">
    <citation type="journal article" date="2015" name="Data Brief">
        <title>Shoot transcriptome of the giant reed, Arundo donax.</title>
        <authorList>
            <person name="Barrero R.A."/>
            <person name="Guerrero F.D."/>
            <person name="Moolhuijzen P."/>
            <person name="Goolsby J.A."/>
            <person name="Tidwell J."/>
            <person name="Bellgard S.E."/>
            <person name="Bellgard M.I."/>
        </authorList>
    </citation>
    <scope>NUCLEOTIDE SEQUENCE</scope>
    <source>
        <tissue evidence="1">Shoot tissue taken approximately 20 cm above the soil surface</tissue>
    </source>
</reference>
<dbReference type="AlphaFoldDB" id="A0A0A9FW42"/>
<accession>A0A0A9FW42</accession>
<proteinExistence type="predicted"/>
<name>A0A0A9FW42_ARUDO</name>
<sequence>MFPDSLLPCRDRVVRFLRVPTDRGIGPSKQLSSICNRCKQESLPMLSGIGPVS</sequence>
<organism evidence="1">
    <name type="scientific">Arundo donax</name>
    <name type="common">Giant reed</name>
    <name type="synonym">Donax arundinaceus</name>
    <dbReference type="NCBI Taxonomy" id="35708"/>
    <lineage>
        <taxon>Eukaryota</taxon>
        <taxon>Viridiplantae</taxon>
        <taxon>Streptophyta</taxon>
        <taxon>Embryophyta</taxon>
        <taxon>Tracheophyta</taxon>
        <taxon>Spermatophyta</taxon>
        <taxon>Magnoliopsida</taxon>
        <taxon>Liliopsida</taxon>
        <taxon>Poales</taxon>
        <taxon>Poaceae</taxon>
        <taxon>PACMAD clade</taxon>
        <taxon>Arundinoideae</taxon>
        <taxon>Arundineae</taxon>
        <taxon>Arundo</taxon>
    </lineage>
</organism>
<protein>
    <submittedName>
        <fullName evidence="1">Uncharacterized protein</fullName>
    </submittedName>
</protein>
<reference evidence="1" key="1">
    <citation type="submission" date="2014-09" db="EMBL/GenBank/DDBJ databases">
        <authorList>
            <person name="Magalhaes I.L.F."/>
            <person name="Oliveira U."/>
            <person name="Santos F.R."/>
            <person name="Vidigal T.H.D.A."/>
            <person name="Brescovit A.D."/>
            <person name="Santos A.J."/>
        </authorList>
    </citation>
    <scope>NUCLEOTIDE SEQUENCE</scope>
    <source>
        <tissue evidence="1">Shoot tissue taken approximately 20 cm above the soil surface</tissue>
    </source>
</reference>